<dbReference type="Gene3D" id="3.20.20.60">
    <property type="entry name" value="Phosphoenolpyruvate-binding domains"/>
    <property type="match status" value="1"/>
</dbReference>
<comment type="similarity">
    <text evidence="2">Belongs to the HpcH/HpaI aldolase family.</text>
</comment>
<evidence type="ECO:0000313" key="6">
    <source>
        <dbReference type="EMBL" id="MEE1877174.1"/>
    </source>
</evidence>
<evidence type="ECO:0000313" key="7">
    <source>
        <dbReference type="Proteomes" id="UP001343492"/>
    </source>
</evidence>
<reference evidence="6 7" key="1">
    <citation type="submission" date="2024-01" db="EMBL/GenBank/DDBJ databases">
        <title>The genome sequence of Erythrobacteraceae sp. strain 1XM1-14.</title>
        <authorList>
            <person name="Liu Y."/>
        </authorList>
    </citation>
    <scope>NUCLEOTIDE SEQUENCE [LARGE SCALE GENOMIC DNA]</scope>
    <source>
        <strain evidence="6 7">1XM1-14</strain>
    </source>
</reference>
<gene>
    <name evidence="6" type="ORF">VRS74_05685</name>
</gene>
<dbReference type="InterPro" id="IPR040442">
    <property type="entry name" value="Pyrv_kinase-like_dom_sf"/>
</dbReference>
<dbReference type="InterPro" id="IPR011206">
    <property type="entry name" value="Citrate_lyase_beta/mcl1/mcl2"/>
</dbReference>
<dbReference type="Pfam" id="PF03328">
    <property type="entry name" value="HpcH_HpaI"/>
    <property type="match status" value="1"/>
</dbReference>
<dbReference type="InterPro" id="IPR005000">
    <property type="entry name" value="Aldolase/citrate-lyase_domain"/>
</dbReference>
<dbReference type="PANTHER" id="PTHR32308:SF0">
    <property type="entry name" value="HPCH_HPAI ALDOLASE_CITRATE LYASE DOMAIN-CONTAINING PROTEIN"/>
    <property type="match status" value="1"/>
</dbReference>
<dbReference type="SUPFAM" id="SSF51621">
    <property type="entry name" value="Phosphoenolpyruvate/pyruvate domain"/>
    <property type="match status" value="1"/>
</dbReference>
<keyword evidence="6" id="KW-0456">Lyase</keyword>
<name>A0ABU7GDJ7_9SPHN</name>
<comment type="caution">
    <text evidence="6">The sequence shown here is derived from an EMBL/GenBank/DDBJ whole genome shotgun (WGS) entry which is preliminary data.</text>
</comment>
<accession>A0ABU7GDJ7</accession>
<sequence length="306" mass="32448">MSEPAANLPRPMPPRMRSWLFAPGDSERKMAKASESGADIVLLDLEDSVTPENKPAAREAVAAFLATRADRQRIWVRVNPLSGGETAADLDAIIAAAPGGVFLPKAEGREDVTTLGAMLAEREPRHGLAAGSTRIAALVTETPKAMFHCGDYAGDYPGSQRLVAMSWGAEDLSSALGARVQHRPDGSYMPTYELARSLCLLGAVAAGVAPIETVMPEFRDLDALRDRALMVRSQGYRGMLAIHPAQVEVINEAFTPSADEIAQARAVVQAFADNPGAGTVGLNGQMLDRPHLALAERLLAEAGESA</sequence>
<keyword evidence="4" id="KW-0460">Magnesium</keyword>
<keyword evidence="3" id="KW-0479">Metal-binding</keyword>
<dbReference type="PANTHER" id="PTHR32308">
    <property type="entry name" value="LYASE BETA SUBUNIT, PUTATIVE (AFU_ORTHOLOGUE AFUA_4G13030)-RELATED"/>
    <property type="match status" value="1"/>
</dbReference>
<dbReference type="Proteomes" id="UP001343492">
    <property type="component" value="Unassembled WGS sequence"/>
</dbReference>
<comment type="cofactor">
    <cofactor evidence="1">
        <name>Mg(2+)</name>
        <dbReference type="ChEBI" id="CHEBI:18420"/>
    </cofactor>
</comment>
<dbReference type="InterPro" id="IPR015813">
    <property type="entry name" value="Pyrv/PenolPyrv_kinase-like_dom"/>
</dbReference>
<feature type="domain" description="HpcH/HpaI aldolase/citrate lyase" evidence="5">
    <location>
        <begin position="17"/>
        <end position="244"/>
    </location>
</feature>
<evidence type="ECO:0000256" key="1">
    <source>
        <dbReference type="ARBA" id="ARBA00001946"/>
    </source>
</evidence>
<dbReference type="GO" id="GO:0016829">
    <property type="term" value="F:lyase activity"/>
    <property type="evidence" value="ECO:0007669"/>
    <property type="project" value="UniProtKB-KW"/>
</dbReference>
<dbReference type="PIRSF" id="PIRSF015582">
    <property type="entry name" value="Cit_lyase_B"/>
    <property type="match status" value="1"/>
</dbReference>
<evidence type="ECO:0000256" key="4">
    <source>
        <dbReference type="ARBA" id="ARBA00022842"/>
    </source>
</evidence>
<evidence type="ECO:0000256" key="2">
    <source>
        <dbReference type="ARBA" id="ARBA00005568"/>
    </source>
</evidence>
<organism evidence="6 7">
    <name type="scientific">Altererythrobacter litoralis</name>
    <dbReference type="NCBI Taxonomy" id="3113904"/>
    <lineage>
        <taxon>Bacteria</taxon>
        <taxon>Pseudomonadati</taxon>
        <taxon>Pseudomonadota</taxon>
        <taxon>Alphaproteobacteria</taxon>
        <taxon>Sphingomonadales</taxon>
        <taxon>Erythrobacteraceae</taxon>
        <taxon>Altererythrobacter</taxon>
    </lineage>
</organism>
<proteinExistence type="inferred from homology"/>
<evidence type="ECO:0000256" key="3">
    <source>
        <dbReference type="ARBA" id="ARBA00022723"/>
    </source>
</evidence>
<dbReference type="RefSeq" id="WP_354144283.1">
    <property type="nucleotide sequence ID" value="NZ_JAZDQV010000004.1"/>
</dbReference>
<protein>
    <submittedName>
        <fullName evidence="6">CoA ester lyase</fullName>
    </submittedName>
</protein>
<keyword evidence="7" id="KW-1185">Reference proteome</keyword>
<dbReference type="EMBL" id="JAZDQV010000004">
    <property type="protein sequence ID" value="MEE1877174.1"/>
    <property type="molecule type" value="Genomic_DNA"/>
</dbReference>
<evidence type="ECO:0000259" key="5">
    <source>
        <dbReference type="Pfam" id="PF03328"/>
    </source>
</evidence>